<evidence type="ECO:0000256" key="7">
    <source>
        <dbReference type="SAM" id="Phobius"/>
    </source>
</evidence>
<feature type="domain" description="VTT" evidence="8">
    <location>
        <begin position="39"/>
        <end position="164"/>
    </location>
</feature>
<feature type="region of interest" description="Disordered" evidence="6">
    <location>
        <begin position="212"/>
        <end position="231"/>
    </location>
</feature>
<evidence type="ECO:0000256" key="5">
    <source>
        <dbReference type="ARBA" id="ARBA00023136"/>
    </source>
</evidence>
<dbReference type="PANTHER" id="PTHR42709">
    <property type="entry name" value="ALKALINE PHOSPHATASE LIKE PROTEIN"/>
    <property type="match status" value="1"/>
</dbReference>
<feature type="transmembrane region" description="Helical" evidence="7">
    <location>
        <begin position="177"/>
        <end position="201"/>
    </location>
</feature>
<name>T0Y5M5_9ZZZZ</name>
<proteinExistence type="predicted"/>
<keyword evidence="2" id="KW-1003">Cell membrane</keyword>
<evidence type="ECO:0000256" key="1">
    <source>
        <dbReference type="ARBA" id="ARBA00004651"/>
    </source>
</evidence>
<accession>T0Y5M5</accession>
<comment type="subcellular location">
    <subcellularLocation>
        <location evidence="1">Cell membrane</location>
        <topology evidence="1">Multi-pass membrane protein</topology>
    </subcellularLocation>
</comment>
<reference evidence="9" key="1">
    <citation type="submission" date="2013-08" db="EMBL/GenBank/DDBJ databases">
        <authorList>
            <person name="Mendez C."/>
            <person name="Richter M."/>
            <person name="Ferrer M."/>
            <person name="Sanchez J."/>
        </authorList>
    </citation>
    <scope>NUCLEOTIDE SEQUENCE</scope>
</reference>
<reference evidence="9" key="2">
    <citation type="journal article" date="2014" name="ISME J.">
        <title>Microbial stratification in low pH oxic and suboxic macroscopic growths along an acid mine drainage.</title>
        <authorList>
            <person name="Mendez-Garcia C."/>
            <person name="Mesa V."/>
            <person name="Sprenger R.R."/>
            <person name="Richter M."/>
            <person name="Diez M.S."/>
            <person name="Solano J."/>
            <person name="Bargiela R."/>
            <person name="Golyshina O.V."/>
            <person name="Manteca A."/>
            <person name="Ramos J.L."/>
            <person name="Gallego J.R."/>
            <person name="Llorente I."/>
            <person name="Martins Dos Santos V.A."/>
            <person name="Jensen O.N."/>
            <person name="Pelaez A.I."/>
            <person name="Sanchez J."/>
            <person name="Ferrer M."/>
        </authorList>
    </citation>
    <scope>NUCLEOTIDE SEQUENCE</scope>
</reference>
<dbReference type="InterPro" id="IPR051311">
    <property type="entry name" value="DedA_domain"/>
</dbReference>
<dbReference type="GO" id="GO:0005886">
    <property type="term" value="C:plasma membrane"/>
    <property type="evidence" value="ECO:0007669"/>
    <property type="project" value="UniProtKB-SubCell"/>
</dbReference>
<dbReference type="AlphaFoldDB" id="T0Y5M5"/>
<keyword evidence="4 7" id="KW-1133">Transmembrane helix</keyword>
<evidence type="ECO:0000256" key="6">
    <source>
        <dbReference type="SAM" id="MobiDB-lite"/>
    </source>
</evidence>
<feature type="transmembrane region" description="Helical" evidence="7">
    <location>
        <begin position="63"/>
        <end position="81"/>
    </location>
</feature>
<keyword evidence="3 7" id="KW-0812">Transmembrane</keyword>
<comment type="caution">
    <text evidence="9">The sequence shown here is derived from an EMBL/GenBank/DDBJ whole genome shotgun (WGS) entry which is preliminary data.</text>
</comment>
<dbReference type="PANTHER" id="PTHR42709:SF6">
    <property type="entry name" value="UNDECAPRENYL PHOSPHATE TRANSPORTER A"/>
    <property type="match status" value="1"/>
</dbReference>
<evidence type="ECO:0000256" key="4">
    <source>
        <dbReference type="ARBA" id="ARBA00022989"/>
    </source>
</evidence>
<protein>
    <submittedName>
        <fullName evidence="9">DedA family protein</fullName>
    </submittedName>
</protein>
<keyword evidence="5 7" id="KW-0472">Membrane</keyword>
<evidence type="ECO:0000256" key="2">
    <source>
        <dbReference type="ARBA" id="ARBA00022475"/>
    </source>
</evidence>
<sequence length="231" mass="25260">MSISIVGSLAWFVVTTMTYIGLPGLFLLMVAESFGIPPLPSEVILPFAGFLVAEGVFGLEPTILVALAGGLVGAFAAYAVGRWGREWLARRSLGPLQFDPKSMARVDDWFARRGEVTVAVTRLIPVIRSYISYPAGFARMKPWKFGVYTLLGAIPFSLAFIYAGIRLEGSWTIIQGYFTILNYVFIATVVLAAIYLVLVLTDQITWGWPPRRIPGPAETQDGAPPARDKAE</sequence>
<evidence type="ECO:0000313" key="9">
    <source>
        <dbReference type="EMBL" id="EQD28418.1"/>
    </source>
</evidence>
<evidence type="ECO:0000259" key="8">
    <source>
        <dbReference type="Pfam" id="PF09335"/>
    </source>
</evidence>
<dbReference type="EMBL" id="AUZY01012666">
    <property type="protein sequence ID" value="EQD28418.1"/>
    <property type="molecule type" value="Genomic_DNA"/>
</dbReference>
<dbReference type="InterPro" id="IPR032816">
    <property type="entry name" value="VTT_dom"/>
</dbReference>
<gene>
    <name evidence="9" type="ORF">B1B_18874</name>
</gene>
<feature type="transmembrane region" description="Helical" evidence="7">
    <location>
        <begin position="9"/>
        <end position="31"/>
    </location>
</feature>
<evidence type="ECO:0000256" key="3">
    <source>
        <dbReference type="ARBA" id="ARBA00022692"/>
    </source>
</evidence>
<feature type="transmembrane region" description="Helical" evidence="7">
    <location>
        <begin position="145"/>
        <end position="165"/>
    </location>
</feature>
<organism evidence="9">
    <name type="scientific">mine drainage metagenome</name>
    <dbReference type="NCBI Taxonomy" id="410659"/>
    <lineage>
        <taxon>unclassified sequences</taxon>
        <taxon>metagenomes</taxon>
        <taxon>ecological metagenomes</taxon>
    </lineage>
</organism>
<dbReference type="Pfam" id="PF09335">
    <property type="entry name" value="VTT_dom"/>
    <property type="match status" value="1"/>
</dbReference>